<dbReference type="SUPFAM" id="SSF56349">
    <property type="entry name" value="DNA breaking-rejoining enzymes"/>
    <property type="match status" value="1"/>
</dbReference>
<dbReference type="InterPro" id="IPR044068">
    <property type="entry name" value="CB"/>
</dbReference>
<protein>
    <submittedName>
        <fullName evidence="8">Tyrosine-type recombinase/integrase</fullName>
    </submittedName>
</protein>
<gene>
    <name evidence="8" type="ORF">AB2Z07_05415</name>
</gene>
<dbReference type="InterPro" id="IPR002104">
    <property type="entry name" value="Integrase_catalytic"/>
</dbReference>
<feature type="domain" description="Tyr recombinase" evidence="6">
    <location>
        <begin position="109"/>
        <end position="286"/>
    </location>
</feature>
<keyword evidence="3 5" id="KW-0238">DNA-binding</keyword>
<dbReference type="PANTHER" id="PTHR30349">
    <property type="entry name" value="PHAGE INTEGRASE-RELATED"/>
    <property type="match status" value="1"/>
</dbReference>
<dbReference type="RefSeq" id="WP_371150144.1">
    <property type="nucleotide sequence ID" value="NZ_JBFSOO010000003.1"/>
</dbReference>
<dbReference type="Pfam" id="PF00589">
    <property type="entry name" value="Phage_integrase"/>
    <property type="match status" value="1"/>
</dbReference>
<dbReference type="Gene3D" id="1.10.443.10">
    <property type="entry name" value="Intergrase catalytic core"/>
    <property type="match status" value="1"/>
</dbReference>
<evidence type="ECO:0000256" key="3">
    <source>
        <dbReference type="ARBA" id="ARBA00023125"/>
    </source>
</evidence>
<dbReference type="InterPro" id="IPR013762">
    <property type="entry name" value="Integrase-like_cat_sf"/>
</dbReference>
<keyword evidence="9" id="KW-1185">Reference proteome</keyword>
<dbReference type="InterPro" id="IPR050090">
    <property type="entry name" value="Tyrosine_recombinase_XerCD"/>
</dbReference>
<name>A0ABV4JQE9_9BACT</name>
<accession>A0ABV4JQE9</accession>
<dbReference type="PROSITE" id="PS51900">
    <property type="entry name" value="CB"/>
    <property type="match status" value="1"/>
</dbReference>
<evidence type="ECO:0000256" key="2">
    <source>
        <dbReference type="ARBA" id="ARBA00022908"/>
    </source>
</evidence>
<sequence length="296" mass="34589">MRTPTGTSFGFVANSYLDFMQERRQAQTFAYKRTVINRLLEFLGGDFIIEELPDSTIENYLVHLKQAASGKTANRHCKELSILWNWAIRRNHIQKNPWRAAEPFPEEKFIRHVPTLEDILKVREVATDEERDWIDALYYTGARIGEITNLKWDDIDFELNTITLYTRKRKRGNHEPRTLSISPAFRDMLERRNQRRTADLVFPTKYGNPQPRSGSFLVGLFSRNCHKAKVPKFTAHGIRHHVATRLKDSRQATSYQIQAFLGHMNHSTTERYLHDLAVDRDVPHLLTLEGVEEKET</sequence>
<evidence type="ECO:0000256" key="5">
    <source>
        <dbReference type="PROSITE-ProRule" id="PRU01248"/>
    </source>
</evidence>
<dbReference type="InterPro" id="IPR025269">
    <property type="entry name" value="SAM-like_dom"/>
</dbReference>
<comment type="similarity">
    <text evidence="1">Belongs to the 'phage' integrase family.</text>
</comment>
<dbReference type="Proteomes" id="UP001568358">
    <property type="component" value="Unassembled WGS sequence"/>
</dbReference>
<evidence type="ECO:0000313" key="9">
    <source>
        <dbReference type="Proteomes" id="UP001568358"/>
    </source>
</evidence>
<dbReference type="Pfam" id="PF13102">
    <property type="entry name" value="Phage_int_SAM_5"/>
    <property type="match status" value="1"/>
</dbReference>
<evidence type="ECO:0000256" key="1">
    <source>
        <dbReference type="ARBA" id="ARBA00008857"/>
    </source>
</evidence>
<evidence type="ECO:0000313" key="8">
    <source>
        <dbReference type="EMBL" id="MEZ6852977.1"/>
    </source>
</evidence>
<evidence type="ECO:0000256" key="4">
    <source>
        <dbReference type="ARBA" id="ARBA00023172"/>
    </source>
</evidence>
<dbReference type="CDD" id="cd00796">
    <property type="entry name" value="INT_Rci_Hp1_C"/>
    <property type="match status" value="1"/>
</dbReference>
<feature type="domain" description="Core-binding (CB)" evidence="7">
    <location>
        <begin position="7"/>
        <end position="88"/>
    </location>
</feature>
<reference evidence="8 9" key="1">
    <citation type="submission" date="2024-07" db="EMBL/GenBank/DDBJ databases">
        <title>Active virus-host system and metabolic interactions in a Lokiarchaeon culture.</title>
        <authorList>
            <person name="Ponce Toledo R.I."/>
            <person name="Rodrigues Oliveira T."/>
            <person name="Schleper C."/>
        </authorList>
    </citation>
    <scope>NUCLEOTIDE SEQUENCE [LARGE SCALE GENOMIC DNA]</scope>
    <source>
        <strain evidence="8 9">B35</strain>
    </source>
</reference>
<organism evidence="8 9">
    <name type="scientific">Halodesulfovibrio aestuarii</name>
    <dbReference type="NCBI Taxonomy" id="126333"/>
    <lineage>
        <taxon>Bacteria</taxon>
        <taxon>Pseudomonadati</taxon>
        <taxon>Thermodesulfobacteriota</taxon>
        <taxon>Desulfovibrionia</taxon>
        <taxon>Desulfovibrionales</taxon>
        <taxon>Desulfovibrionaceae</taxon>
        <taxon>Halodesulfovibrio</taxon>
    </lineage>
</organism>
<dbReference type="PANTHER" id="PTHR30349:SF64">
    <property type="entry name" value="PROPHAGE INTEGRASE INTD-RELATED"/>
    <property type="match status" value="1"/>
</dbReference>
<keyword evidence="2" id="KW-0229">DNA integration</keyword>
<evidence type="ECO:0000259" key="7">
    <source>
        <dbReference type="PROSITE" id="PS51900"/>
    </source>
</evidence>
<dbReference type="InterPro" id="IPR010998">
    <property type="entry name" value="Integrase_recombinase_N"/>
</dbReference>
<dbReference type="EMBL" id="JBFSOO010000003">
    <property type="protein sequence ID" value="MEZ6852977.1"/>
    <property type="molecule type" value="Genomic_DNA"/>
</dbReference>
<keyword evidence="4" id="KW-0233">DNA recombination</keyword>
<evidence type="ECO:0000259" key="6">
    <source>
        <dbReference type="PROSITE" id="PS51898"/>
    </source>
</evidence>
<dbReference type="InterPro" id="IPR011010">
    <property type="entry name" value="DNA_brk_join_enz"/>
</dbReference>
<comment type="caution">
    <text evidence="8">The sequence shown here is derived from an EMBL/GenBank/DDBJ whole genome shotgun (WGS) entry which is preliminary data.</text>
</comment>
<dbReference type="Gene3D" id="1.10.150.130">
    <property type="match status" value="1"/>
</dbReference>
<proteinExistence type="inferred from homology"/>
<dbReference type="PROSITE" id="PS51898">
    <property type="entry name" value="TYR_RECOMBINASE"/>
    <property type="match status" value="1"/>
</dbReference>